<feature type="compositionally biased region" description="Low complexity" evidence="5">
    <location>
        <begin position="976"/>
        <end position="985"/>
    </location>
</feature>
<gene>
    <name evidence="7" type="primary">TOF1</name>
    <name evidence="7" type="ORF">HK097_008022</name>
</gene>
<dbReference type="InterPro" id="IPR044998">
    <property type="entry name" value="Timeless"/>
</dbReference>
<dbReference type="GO" id="GO:0003677">
    <property type="term" value="F:DNA binding"/>
    <property type="evidence" value="ECO:0007669"/>
    <property type="project" value="TreeGrafter"/>
</dbReference>
<accession>A0AAD5SCE7</accession>
<feature type="domain" description="Timeless N-terminal" evidence="6">
    <location>
        <begin position="44"/>
        <end position="295"/>
    </location>
</feature>
<evidence type="ECO:0000256" key="3">
    <source>
        <dbReference type="ARBA" id="ARBA00023242"/>
    </source>
</evidence>
<dbReference type="Proteomes" id="UP001212841">
    <property type="component" value="Unassembled WGS sequence"/>
</dbReference>
<dbReference type="GO" id="GO:0043111">
    <property type="term" value="P:replication fork arrest"/>
    <property type="evidence" value="ECO:0007669"/>
    <property type="project" value="TreeGrafter"/>
</dbReference>
<dbReference type="PANTHER" id="PTHR22940">
    <property type="entry name" value="TIMEOUT/TIMELESS-2"/>
    <property type="match status" value="1"/>
</dbReference>
<evidence type="ECO:0000313" key="8">
    <source>
        <dbReference type="Proteomes" id="UP001212841"/>
    </source>
</evidence>
<evidence type="ECO:0000313" key="7">
    <source>
        <dbReference type="EMBL" id="KAJ3050999.1"/>
    </source>
</evidence>
<feature type="region of interest" description="Disordered" evidence="5">
    <location>
        <begin position="916"/>
        <end position="1082"/>
    </location>
</feature>
<feature type="compositionally biased region" description="Basic and acidic residues" evidence="5">
    <location>
        <begin position="868"/>
        <end position="880"/>
    </location>
</feature>
<name>A0AAD5SCE7_9FUNG</name>
<reference evidence="7" key="1">
    <citation type="submission" date="2020-05" db="EMBL/GenBank/DDBJ databases">
        <title>Phylogenomic resolution of chytrid fungi.</title>
        <authorList>
            <person name="Stajich J.E."/>
            <person name="Amses K."/>
            <person name="Simmons R."/>
            <person name="Seto K."/>
            <person name="Myers J."/>
            <person name="Bonds A."/>
            <person name="Quandt C.A."/>
            <person name="Barry K."/>
            <person name="Liu P."/>
            <person name="Grigoriev I."/>
            <person name="Longcore J.E."/>
            <person name="James T.Y."/>
        </authorList>
    </citation>
    <scope>NUCLEOTIDE SEQUENCE</scope>
    <source>
        <strain evidence="7">JEL0318</strain>
    </source>
</reference>
<dbReference type="GO" id="GO:0000076">
    <property type="term" value="P:DNA replication checkpoint signaling"/>
    <property type="evidence" value="ECO:0007669"/>
    <property type="project" value="TreeGrafter"/>
</dbReference>
<keyword evidence="4" id="KW-0131">Cell cycle</keyword>
<sequence length="1122" mass="126763">MDLFPTLHLGSPEDREKRLLEICSALGGYEEMPGVDYSHINRSYVVGDECIDCLRDLKRMLRQDAETSQHLVIRKLGNWQIVQKDLIPILKIAVHHENDKLATAAAEILVPLTWPVDLESADSFTELEHLRSYKGAFVQNDVLPSVMHVLISALAIDYPIRSINDHGKIRLILTLFRNLLAIPDVQSDIKASASGYARSSHQELLVVEMQKCGILQILEGMSSFSEEMENVDYNMLIMEIYYYLFVERDPAELVNPMEHASRNLKALNDKDYHDRRQNLPAVPRSRHPRFGGTLQFKLASGRQFNVHEMTKGIQSVQDALDQDKTARRVGGGKKQKMDDLPKIRQFLTFEARTVLSNVADAFLERSFNPLMKTVKKDMDLERPKVRQDDYLRFFWLCGFFLQYQRLVYAKDANTQTANFDKVGVVANLRGVMFALTRIRMCQDEKRGDELPLAVECLKQLIITIDAMMSSNVESYQDISDHVQSNMFYESSIIDFFVGLVKNNTFFRISYLRMIVETTHVLLKMLQHYSEVRGVLFMRRKKSARRKKDGAEGQLEDPEGIEERYDLTGGEEEEEREVVDRTLGVEDIERRYASESVIHNYISLLQCYRRLDQQHIRYVTVMLHRIFVKLKAEGYLYKLSVLELFNRIMNDRRVLPSTGAHKELYNFIKYVLAKFFRKVESYPLMFLEILYPKQNRDVGRIADPDEVPEEKPVREEVDTEYYGGGARQEVAFDPSLLWGQRVGILVGALMKEEKVLWLEWVKTQLLNAATDRLATPAADGAEEEEEVVFPVYELRTESLEDLDDAVIDNRFVKLLSLLDVLKEGETWTIPSNIKANTLIGHREAVEKYMEDPLGASGKPLKKRKKRKARAADGEQRRAKKKKEEVVYKSEAYIVDSDDEADDEEFFRLEAERRAKTAAAHEAAMAGHGSARPVDKTRKKSSGWGVVGGEENEGGADVGEREKAPSEVDGSPSDDESSSSSSSSSSSDGEESGDEGSGEKDGGGGGVDFRASQQPFGRELKALFEDSDEEEEGGGGNLPTVTAKENGSVESDQALTLPANEDSMEDANADIRDEGEGVEGGVNSKKRAIGGVGVAEEDDEEVVLVAGKRARRVVLFVSISESVI</sequence>
<proteinExistence type="predicted"/>
<comment type="caution">
    <text evidence="7">The sequence shown here is derived from an EMBL/GenBank/DDBJ whole genome shotgun (WGS) entry which is preliminary data.</text>
</comment>
<feature type="compositionally biased region" description="Basic residues" evidence="5">
    <location>
        <begin position="858"/>
        <end position="867"/>
    </location>
</feature>
<keyword evidence="2" id="KW-0236">DNA replication inhibitor</keyword>
<dbReference type="GO" id="GO:0031298">
    <property type="term" value="C:replication fork protection complex"/>
    <property type="evidence" value="ECO:0007669"/>
    <property type="project" value="TreeGrafter"/>
</dbReference>
<dbReference type="Pfam" id="PF04821">
    <property type="entry name" value="TIMELESS"/>
    <property type="match status" value="1"/>
</dbReference>
<dbReference type="GO" id="GO:0006281">
    <property type="term" value="P:DNA repair"/>
    <property type="evidence" value="ECO:0007669"/>
    <property type="project" value="TreeGrafter"/>
</dbReference>
<dbReference type="InterPro" id="IPR006906">
    <property type="entry name" value="Timeless_N"/>
</dbReference>
<organism evidence="7 8">
    <name type="scientific">Rhizophlyctis rosea</name>
    <dbReference type="NCBI Taxonomy" id="64517"/>
    <lineage>
        <taxon>Eukaryota</taxon>
        <taxon>Fungi</taxon>
        <taxon>Fungi incertae sedis</taxon>
        <taxon>Chytridiomycota</taxon>
        <taxon>Chytridiomycota incertae sedis</taxon>
        <taxon>Chytridiomycetes</taxon>
        <taxon>Rhizophlyctidales</taxon>
        <taxon>Rhizophlyctidaceae</taxon>
        <taxon>Rhizophlyctis</taxon>
    </lineage>
</organism>
<evidence type="ECO:0000256" key="1">
    <source>
        <dbReference type="ARBA" id="ARBA00004123"/>
    </source>
</evidence>
<feature type="region of interest" description="Disordered" evidence="5">
    <location>
        <begin position="850"/>
        <end position="880"/>
    </location>
</feature>
<keyword evidence="3" id="KW-0539">Nucleus</keyword>
<evidence type="ECO:0000256" key="5">
    <source>
        <dbReference type="SAM" id="MobiDB-lite"/>
    </source>
</evidence>
<dbReference type="AlphaFoldDB" id="A0AAD5SCE7"/>
<evidence type="ECO:0000256" key="4">
    <source>
        <dbReference type="ARBA" id="ARBA00023306"/>
    </source>
</evidence>
<dbReference type="PANTHER" id="PTHR22940:SF4">
    <property type="entry name" value="PROTEIN TIMELESS HOMOLOG"/>
    <property type="match status" value="1"/>
</dbReference>
<keyword evidence="8" id="KW-1185">Reference proteome</keyword>
<evidence type="ECO:0000259" key="6">
    <source>
        <dbReference type="Pfam" id="PF04821"/>
    </source>
</evidence>
<dbReference type="EMBL" id="JADGJD010000448">
    <property type="protein sequence ID" value="KAJ3050999.1"/>
    <property type="molecule type" value="Genomic_DNA"/>
</dbReference>
<feature type="compositionally biased region" description="Polar residues" evidence="5">
    <location>
        <begin position="1037"/>
        <end position="1052"/>
    </location>
</feature>
<comment type="subcellular location">
    <subcellularLocation>
        <location evidence="1">Nucleus</location>
    </subcellularLocation>
</comment>
<evidence type="ECO:0000256" key="2">
    <source>
        <dbReference type="ARBA" id="ARBA00022880"/>
    </source>
</evidence>
<protein>
    <submittedName>
        <fullName evidence="7">Topoisomerase 1-associated factor 1</fullName>
    </submittedName>
</protein>